<feature type="domain" description="PPM-type phosphatase" evidence="2">
    <location>
        <begin position="246"/>
        <end position="625"/>
    </location>
</feature>
<accession>A0A433QRS7</accession>
<dbReference type="PANTHER" id="PTHR13832:SF792">
    <property type="entry name" value="GM14286P"/>
    <property type="match status" value="1"/>
</dbReference>
<reference evidence="3 4" key="1">
    <citation type="journal article" date="2018" name="New Phytol.">
        <title>Phylogenomics of Endogonaceae and evolution of mycorrhizas within Mucoromycota.</title>
        <authorList>
            <person name="Chang Y."/>
            <person name="Desiro A."/>
            <person name="Na H."/>
            <person name="Sandor L."/>
            <person name="Lipzen A."/>
            <person name="Clum A."/>
            <person name="Barry K."/>
            <person name="Grigoriev I.V."/>
            <person name="Martin F.M."/>
            <person name="Stajich J.E."/>
            <person name="Smith M.E."/>
            <person name="Bonito G."/>
            <person name="Spatafora J.W."/>
        </authorList>
    </citation>
    <scope>NUCLEOTIDE SEQUENCE [LARGE SCALE GENOMIC DNA]</scope>
    <source>
        <strain evidence="3 4">AD002</strain>
    </source>
</reference>
<dbReference type="GO" id="GO:0004741">
    <property type="term" value="F:[pyruvate dehydrogenase (acetyl-transferring)]-phosphatase activity"/>
    <property type="evidence" value="ECO:0007669"/>
    <property type="project" value="TreeGrafter"/>
</dbReference>
<dbReference type="InterPro" id="IPR036457">
    <property type="entry name" value="PPM-type-like_dom_sf"/>
</dbReference>
<gene>
    <name evidence="3" type="ORF">BC938DRAFT_475335</name>
</gene>
<name>A0A433QRS7_9FUNG</name>
<dbReference type="SUPFAM" id="SSF81606">
    <property type="entry name" value="PP2C-like"/>
    <property type="match status" value="1"/>
</dbReference>
<dbReference type="PROSITE" id="PS51746">
    <property type="entry name" value="PPM_2"/>
    <property type="match status" value="1"/>
</dbReference>
<dbReference type="CDD" id="cd00143">
    <property type="entry name" value="PP2Cc"/>
    <property type="match status" value="1"/>
</dbReference>
<evidence type="ECO:0000313" key="3">
    <source>
        <dbReference type="EMBL" id="RUS32461.1"/>
    </source>
</evidence>
<dbReference type="InterPro" id="IPR015655">
    <property type="entry name" value="PP2C"/>
</dbReference>
<feature type="region of interest" description="Disordered" evidence="1">
    <location>
        <begin position="417"/>
        <end position="438"/>
    </location>
</feature>
<dbReference type="SMART" id="SM00332">
    <property type="entry name" value="PP2Cc"/>
    <property type="match status" value="1"/>
</dbReference>
<dbReference type="InterPro" id="IPR001932">
    <property type="entry name" value="PPM-type_phosphatase-like_dom"/>
</dbReference>
<dbReference type="EMBL" id="RBNJ01002037">
    <property type="protein sequence ID" value="RUS32461.1"/>
    <property type="molecule type" value="Genomic_DNA"/>
</dbReference>
<evidence type="ECO:0000313" key="4">
    <source>
        <dbReference type="Proteomes" id="UP000274822"/>
    </source>
</evidence>
<proteinExistence type="predicted"/>
<feature type="compositionally biased region" description="Low complexity" evidence="1">
    <location>
        <begin position="75"/>
        <end position="97"/>
    </location>
</feature>
<organism evidence="3 4">
    <name type="scientific">Jimgerdemannia flammicorona</name>
    <dbReference type="NCBI Taxonomy" id="994334"/>
    <lineage>
        <taxon>Eukaryota</taxon>
        <taxon>Fungi</taxon>
        <taxon>Fungi incertae sedis</taxon>
        <taxon>Mucoromycota</taxon>
        <taxon>Mucoromycotina</taxon>
        <taxon>Endogonomycetes</taxon>
        <taxon>Endogonales</taxon>
        <taxon>Endogonaceae</taxon>
        <taxon>Jimgerdemannia</taxon>
    </lineage>
</organism>
<keyword evidence="4" id="KW-1185">Reference proteome</keyword>
<evidence type="ECO:0000259" key="2">
    <source>
        <dbReference type="PROSITE" id="PS51746"/>
    </source>
</evidence>
<dbReference type="Pfam" id="PF00481">
    <property type="entry name" value="PP2C"/>
    <property type="match status" value="1"/>
</dbReference>
<feature type="region of interest" description="Disordered" evidence="1">
    <location>
        <begin position="75"/>
        <end position="98"/>
    </location>
</feature>
<dbReference type="Gene3D" id="3.60.40.10">
    <property type="entry name" value="PPM-type phosphatase domain"/>
    <property type="match status" value="1"/>
</dbReference>
<sequence>MTNNVPIIRQITFHTHQSPRRLLEYPHRRTISYLTSALRSKTASTTVIANNATHNLRPAQVLAITRTVSLRAVATTHTSTPTATSVAPSTPTSAPAADRFHSHADFGREQFRFPNPQQNGQQSPFTDLALYTTAILLATTIYENWRRTNPASSPFDRTDLMESGGEDEDMFMYGTIDNVLGSFDPDKVESDAAGVAEEEVERAKQSKLMKMLTPEAVTSLLRANEKSVTFAEDSHEYRSDNGSVWRYDVNAVASNNPIEDDHSEHVVKDAASGRDQMLFGVYDGHSGWNCSQKVAKELGIYAAKSLEKHVGPEVPAADSDAKAEIERIAKVIEALQTAFIELDAEIVEHSVERILSNADSSHTQATQTLLPALAGSCALLAYMDRDDLFVACAGDSRAVLGTWDEEMGEWSAVPMSVDQTGRNEREKERLKKEHPGEEESVVMRGRVLGALEPTRSFGDARYKWSQEVQNKIFESYFPGRRPLPNNFMSPPYVTAKPEVNHRKLSRNDRFLVMATDGLWDKLSNDEVVALVGGYLSALERGEADVVPEFNPISVSASVTTDTPQSPPGRSRSKRQFTFKDNNASTHLIRNALGGASDDKLSAMMSIPPPMCRAFRDDITVTVVFFGEAGDVLARAEEETVLKAKAMDAEKVEENPRVYR</sequence>
<dbReference type="GO" id="GO:0005739">
    <property type="term" value="C:mitochondrion"/>
    <property type="evidence" value="ECO:0007669"/>
    <property type="project" value="TreeGrafter"/>
</dbReference>
<dbReference type="AlphaFoldDB" id="A0A433QRS7"/>
<evidence type="ECO:0000256" key="1">
    <source>
        <dbReference type="SAM" id="MobiDB-lite"/>
    </source>
</evidence>
<comment type="caution">
    <text evidence="3">The sequence shown here is derived from an EMBL/GenBank/DDBJ whole genome shotgun (WGS) entry which is preliminary data.</text>
</comment>
<feature type="compositionally biased region" description="Basic and acidic residues" evidence="1">
    <location>
        <begin position="421"/>
        <end position="437"/>
    </location>
</feature>
<dbReference type="Proteomes" id="UP000274822">
    <property type="component" value="Unassembled WGS sequence"/>
</dbReference>
<protein>
    <submittedName>
        <fullName evidence="3">Phosphatase 2C-like domain-containing protein</fullName>
    </submittedName>
</protein>
<dbReference type="PANTHER" id="PTHR13832">
    <property type="entry name" value="PROTEIN PHOSPHATASE 2C"/>
    <property type="match status" value="1"/>
</dbReference>